<dbReference type="InterPro" id="IPR003439">
    <property type="entry name" value="ABC_transporter-like_ATP-bd"/>
</dbReference>
<dbReference type="InterPro" id="IPR027417">
    <property type="entry name" value="P-loop_NTPase"/>
</dbReference>
<dbReference type="PANTHER" id="PTHR42794">
    <property type="entry name" value="HEMIN IMPORT ATP-BINDING PROTEIN HMUV"/>
    <property type="match status" value="1"/>
</dbReference>
<keyword evidence="2" id="KW-0547">Nucleotide-binding</keyword>
<evidence type="ECO:0000256" key="4">
    <source>
        <dbReference type="ARBA" id="ARBA00022967"/>
    </source>
</evidence>
<dbReference type="PROSITE" id="PS00211">
    <property type="entry name" value="ABC_TRANSPORTER_1"/>
    <property type="match status" value="1"/>
</dbReference>
<dbReference type="RefSeq" id="WP_097073650.1">
    <property type="nucleotide sequence ID" value="NZ_OBMQ01000006.1"/>
</dbReference>
<evidence type="ECO:0000313" key="6">
    <source>
        <dbReference type="EMBL" id="SOC11423.1"/>
    </source>
</evidence>
<reference evidence="7" key="1">
    <citation type="submission" date="2017-08" db="EMBL/GenBank/DDBJ databases">
        <authorList>
            <person name="Varghese N."/>
            <person name="Submissions S."/>
        </authorList>
    </citation>
    <scope>NUCLEOTIDE SEQUENCE [LARGE SCALE GENOMIC DNA]</scope>
    <source>
        <strain evidence="7">JC22</strain>
    </source>
</reference>
<dbReference type="Proteomes" id="UP000219636">
    <property type="component" value="Unassembled WGS sequence"/>
</dbReference>
<dbReference type="OrthoDB" id="9787851at2"/>
<dbReference type="SMART" id="SM00382">
    <property type="entry name" value="AAA"/>
    <property type="match status" value="1"/>
</dbReference>
<dbReference type="PROSITE" id="PS50893">
    <property type="entry name" value="ABC_TRANSPORTER_2"/>
    <property type="match status" value="1"/>
</dbReference>
<organism evidence="6 7">
    <name type="scientific">Ureibacillus xyleni</name>
    <dbReference type="NCBI Taxonomy" id="614648"/>
    <lineage>
        <taxon>Bacteria</taxon>
        <taxon>Bacillati</taxon>
        <taxon>Bacillota</taxon>
        <taxon>Bacilli</taxon>
        <taxon>Bacillales</taxon>
        <taxon>Caryophanaceae</taxon>
        <taxon>Ureibacillus</taxon>
    </lineage>
</organism>
<evidence type="ECO:0000259" key="5">
    <source>
        <dbReference type="PROSITE" id="PS50893"/>
    </source>
</evidence>
<name>A0A285SSL0_9BACL</name>
<dbReference type="GO" id="GO:0005524">
    <property type="term" value="F:ATP binding"/>
    <property type="evidence" value="ECO:0007669"/>
    <property type="project" value="UniProtKB-KW"/>
</dbReference>
<dbReference type="SUPFAM" id="SSF52540">
    <property type="entry name" value="P-loop containing nucleoside triphosphate hydrolases"/>
    <property type="match status" value="1"/>
</dbReference>
<dbReference type="FunFam" id="3.40.50.300:FF:000134">
    <property type="entry name" value="Iron-enterobactin ABC transporter ATP-binding protein"/>
    <property type="match status" value="1"/>
</dbReference>
<dbReference type="Pfam" id="PF00005">
    <property type="entry name" value="ABC_tran"/>
    <property type="match status" value="1"/>
</dbReference>
<evidence type="ECO:0000313" key="7">
    <source>
        <dbReference type="Proteomes" id="UP000219636"/>
    </source>
</evidence>
<keyword evidence="1" id="KW-0813">Transport</keyword>
<evidence type="ECO:0000256" key="3">
    <source>
        <dbReference type="ARBA" id="ARBA00022840"/>
    </source>
</evidence>
<dbReference type="GO" id="GO:0016887">
    <property type="term" value="F:ATP hydrolysis activity"/>
    <property type="evidence" value="ECO:0007669"/>
    <property type="project" value="InterPro"/>
</dbReference>
<dbReference type="PANTHER" id="PTHR42794:SF1">
    <property type="entry name" value="HEMIN IMPORT ATP-BINDING PROTEIN HMUV"/>
    <property type="match status" value="1"/>
</dbReference>
<dbReference type="Gene3D" id="3.40.50.300">
    <property type="entry name" value="P-loop containing nucleotide triphosphate hydrolases"/>
    <property type="match status" value="1"/>
</dbReference>
<accession>A0A285SSL0</accession>
<dbReference type="EMBL" id="OBMQ01000006">
    <property type="protein sequence ID" value="SOC11423.1"/>
    <property type="molecule type" value="Genomic_DNA"/>
</dbReference>
<keyword evidence="4" id="KW-1278">Translocase</keyword>
<dbReference type="CDD" id="cd03214">
    <property type="entry name" value="ABC_Iron-Siderophores_B12_Hemin"/>
    <property type="match status" value="1"/>
</dbReference>
<dbReference type="InterPro" id="IPR003593">
    <property type="entry name" value="AAA+_ATPase"/>
</dbReference>
<gene>
    <name evidence="6" type="ORF">SAMN05880501_106153</name>
</gene>
<evidence type="ECO:0000256" key="1">
    <source>
        <dbReference type="ARBA" id="ARBA00022448"/>
    </source>
</evidence>
<dbReference type="InterPro" id="IPR017871">
    <property type="entry name" value="ABC_transporter-like_CS"/>
</dbReference>
<feature type="domain" description="ABC transporter" evidence="5">
    <location>
        <begin position="2"/>
        <end position="239"/>
    </location>
</feature>
<sequence>MIKIENLVGGYTNSPILTDVNLEIHRGEFFALLGPNGSGKTTLFKMITGQLPIQSGNILLSGKEISSYSKLEKAKKVAVLTQEIQVSFDYTVEEIISLGRYPHQKGMLKSLSKEDHYIIEEVMDITKISNFRKTQFRKLSGGEKQRVLLAKALAQEPELLLLDEPTNHLDIKHTFQLLDLLKERQLSKGLTIFSILHDLNVASLYADRFALLHNGTFIEVGDVELLRKEEQLQKVYQVKVNAQSHPTVPKPQLLMTPNYTKIKDKINFTDSYEMTQYENLTHIQFAEPLRTISNGAFGDGIQWLKHFCIASDENLLKKYGIPYEQVGCMASTDNIMVTQNSHMMAVVGEEKGSFNILLFIDGHFSDGELVNGFMALTEGKMQALKNLSMNSTDTQLLAATQQGRKVSAGEIREFVFNVTTEAISRYLQMI</sequence>
<keyword evidence="7" id="KW-1185">Reference proteome</keyword>
<evidence type="ECO:0000256" key="2">
    <source>
        <dbReference type="ARBA" id="ARBA00022741"/>
    </source>
</evidence>
<keyword evidence="3 6" id="KW-0067">ATP-binding</keyword>
<protein>
    <submittedName>
        <fullName evidence="6">Iron complex transport system ATP-binding protein</fullName>
    </submittedName>
</protein>
<dbReference type="AlphaFoldDB" id="A0A285SSL0"/>
<proteinExistence type="predicted"/>